<evidence type="ECO:0000256" key="4">
    <source>
        <dbReference type="ARBA" id="ARBA00022692"/>
    </source>
</evidence>
<feature type="compositionally biased region" description="Acidic residues" evidence="7">
    <location>
        <begin position="365"/>
        <end position="379"/>
    </location>
</feature>
<feature type="transmembrane region" description="Helical" evidence="8">
    <location>
        <begin position="89"/>
        <end position="111"/>
    </location>
</feature>
<dbReference type="PANTHER" id="PTHR31272">
    <property type="entry name" value="CYTOCHROME C-TYPE BIOGENESIS PROTEIN HI_1454-RELATED"/>
    <property type="match status" value="1"/>
</dbReference>
<keyword evidence="6 8" id="KW-0472">Membrane</keyword>
<dbReference type="PROSITE" id="PS51352">
    <property type="entry name" value="THIOREDOXIN_2"/>
    <property type="match status" value="1"/>
</dbReference>
<evidence type="ECO:0000256" key="6">
    <source>
        <dbReference type="ARBA" id="ARBA00023136"/>
    </source>
</evidence>
<dbReference type="Proteomes" id="UP001146793">
    <property type="component" value="Unassembled WGS sequence"/>
</dbReference>
<comment type="similarity">
    <text evidence="2">Belongs to the DsbD family.</text>
</comment>
<dbReference type="SUPFAM" id="SSF52833">
    <property type="entry name" value="Thioredoxin-like"/>
    <property type="match status" value="1"/>
</dbReference>
<feature type="transmembrane region" description="Helical" evidence="8">
    <location>
        <begin position="7"/>
        <end position="31"/>
    </location>
</feature>
<feature type="transmembrane region" description="Helical" evidence="8">
    <location>
        <begin position="207"/>
        <end position="228"/>
    </location>
</feature>
<sequence>MGSSFDLGGIYLAGIFTFFSPCVLPVIPLWMSSLAGTSLKKVSGFKSRLSLLARSFAFSLGFVLVFSILGIGVSALGTFLLTHKALVKLVGGIFILLFSLKFLGVIDVPLLENNFGLNSHSLDSSTPFELVNSFLMGVVFSLNWTSCSGPVLSSVLSYTASRASSMLKGALYLSTFGFGFSTPLLFASLFASYVLTFFRKINKYLKYMKFVLGIVLLFTSVVLLYDLIEKPWSRSDLLDQQECKPGGNLPLLIEFYSKNCHICKQIQPTVSQFMDECNGKKLKIIQIDVSQKENKYLRKRFNLIGLPTFVFLDENQHEVARLIGKQTLDSLKNMASILVGDTCSAIGNFNTNEKTFYTNTNTNDFTEDNIDSDQTEDINDQINNNDEQNSEDSEMCTFNQDDSLSCNNDHKKELY</sequence>
<feature type="region of interest" description="Disordered" evidence="7">
    <location>
        <begin position="360"/>
        <end position="401"/>
    </location>
</feature>
<evidence type="ECO:0000256" key="8">
    <source>
        <dbReference type="SAM" id="Phobius"/>
    </source>
</evidence>
<evidence type="ECO:0000313" key="10">
    <source>
        <dbReference type="EMBL" id="KAJ3435993.1"/>
    </source>
</evidence>
<keyword evidence="5 8" id="KW-1133">Transmembrane helix</keyword>
<gene>
    <name evidence="10" type="ORF">M0812_18036</name>
</gene>
<dbReference type="GO" id="GO:0017004">
    <property type="term" value="P:cytochrome complex assembly"/>
    <property type="evidence" value="ECO:0007669"/>
    <property type="project" value="InterPro"/>
</dbReference>
<dbReference type="EMBL" id="JANTQA010000036">
    <property type="protein sequence ID" value="KAJ3435993.1"/>
    <property type="molecule type" value="Genomic_DNA"/>
</dbReference>
<dbReference type="InterPro" id="IPR013766">
    <property type="entry name" value="Thioredoxin_domain"/>
</dbReference>
<name>A0AAV7Z786_9EUKA</name>
<dbReference type="Pfam" id="PF02683">
    <property type="entry name" value="DsbD_TM"/>
    <property type="match status" value="1"/>
</dbReference>
<dbReference type="AlphaFoldDB" id="A0AAV7Z786"/>
<feature type="domain" description="Thioredoxin" evidence="9">
    <location>
        <begin position="212"/>
        <end position="340"/>
    </location>
</feature>
<dbReference type="InterPro" id="IPR003834">
    <property type="entry name" value="Cyt_c_assmbl_TM_dom"/>
</dbReference>
<evidence type="ECO:0000256" key="1">
    <source>
        <dbReference type="ARBA" id="ARBA00004651"/>
    </source>
</evidence>
<dbReference type="PANTHER" id="PTHR31272:SF4">
    <property type="entry name" value="CYTOCHROME C-TYPE BIOGENESIS PROTEIN HI_1454-RELATED"/>
    <property type="match status" value="1"/>
</dbReference>
<feature type="transmembrane region" description="Helical" evidence="8">
    <location>
        <begin position="170"/>
        <end position="195"/>
    </location>
</feature>
<dbReference type="Gene3D" id="3.40.30.10">
    <property type="entry name" value="Glutaredoxin"/>
    <property type="match status" value="1"/>
</dbReference>
<dbReference type="CDD" id="cd02947">
    <property type="entry name" value="TRX_family"/>
    <property type="match status" value="1"/>
</dbReference>
<evidence type="ECO:0000256" key="3">
    <source>
        <dbReference type="ARBA" id="ARBA00022475"/>
    </source>
</evidence>
<comment type="caution">
    <text evidence="10">The sequence shown here is derived from an EMBL/GenBank/DDBJ whole genome shotgun (WGS) entry which is preliminary data.</text>
</comment>
<comment type="subcellular location">
    <subcellularLocation>
        <location evidence="1">Cell membrane</location>
        <topology evidence="1">Multi-pass membrane protein</topology>
    </subcellularLocation>
</comment>
<evidence type="ECO:0000256" key="5">
    <source>
        <dbReference type="ARBA" id="ARBA00022989"/>
    </source>
</evidence>
<organism evidence="10 11">
    <name type="scientific">Anaeramoeba flamelloides</name>
    <dbReference type="NCBI Taxonomy" id="1746091"/>
    <lineage>
        <taxon>Eukaryota</taxon>
        <taxon>Metamonada</taxon>
        <taxon>Anaeramoebidae</taxon>
        <taxon>Anaeramoeba</taxon>
    </lineage>
</organism>
<dbReference type="InterPro" id="IPR036249">
    <property type="entry name" value="Thioredoxin-like_sf"/>
</dbReference>
<evidence type="ECO:0000313" key="11">
    <source>
        <dbReference type="Proteomes" id="UP001146793"/>
    </source>
</evidence>
<reference evidence="10" key="1">
    <citation type="submission" date="2022-08" db="EMBL/GenBank/DDBJ databases">
        <title>Novel sulphate-reducing endosymbionts in the free-living metamonad Anaeramoeba.</title>
        <authorList>
            <person name="Jerlstrom-Hultqvist J."/>
            <person name="Cepicka I."/>
            <person name="Gallot-Lavallee L."/>
            <person name="Salas-Leiva D."/>
            <person name="Curtis B.A."/>
            <person name="Zahonova K."/>
            <person name="Pipaliya S."/>
            <person name="Dacks J."/>
            <person name="Roger A.J."/>
        </authorList>
    </citation>
    <scope>NUCLEOTIDE SEQUENCE</scope>
    <source>
        <strain evidence="10">Busselton2</strain>
    </source>
</reference>
<dbReference type="GO" id="GO:0005886">
    <property type="term" value="C:plasma membrane"/>
    <property type="evidence" value="ECO:0007669"/>
    <property type="project" value="UniProtKB-SubCell"/>
</dbReference>
<dbReference type="InterPro" id="IPR051790">
    <property type="entry name" value="Cytochrome_c-biogenesis_DsbD"/>
</dbReference>
<proteinExistence type="inferred from homology"/>
<accession>A0AAV7Z786</accession>
<feature type="transmembrane region" description="Helical" evidence="8">
    <location>
        <begin position="51"/>
        <end position="77"/>
    </location>
</feature>
<dbReference type="Pfam" id="PF00085">
    <property type="entry name" value="Thioredoxin"/>
    <property type="match status" value="1"/>
</dbReference>
<keyword evidence="4 8" id="KW-0812">Transmembrane</keyword>
<evidence type="ECO:0000259" key="9">
    <source>
        <dbReference type="PROSITE" id="PS51352"/>
    </source>
</evidence>
<keyword evidence="3" id="KW-1003">Cell membrane</keyword>
<evidence type="ECO:0000256" key="7">
    <source>
        <dbReference type="SAM" id="MobiDB-lite"/>
    </source>
</evidence>
<evidence type="ECO:0000256" key="2">
    <source>
        <dbReference type="ARBA" id="ARBA00006143"/>
    </source>
</evidence>
<protein>
    <submittedName>
        <fullName evidence="10">Cytochrome c-type biogenesis protein</fullName>
    </submittedName>
</protein>